<evidence type="ECO:0000313" key="3">
    <source>
        <dbReference type="Proteomes" id="UP000287171"/>
    </source>
</evidence>
<dbReference type="PROSITE" id="PS51677">
    <property type="entry name" value="NODB"/>
    <property type="match status" value="1"/>
</dbReference>
<evidence type="ECO:0000313" key="2">
    <source>
        <dbReference type="EMBL" id="GCE28097.1"/>
    </source>
</evidence>
<dbReference type="InterPro" id="IPR002509">
    <property type="entry name" value="NODB_dom"/>
</dbReference>
<comment type="caution">
    <text evidence="2">The sequence shown here is derived from an EMBL/GenBank/DDBJ whole genome shotgun (WGS) entry which is preliminary data.</text>
</comment>
<name>A0A402B9V4_9CHLR</name>
<protein>
    <submittedName>
        <fullName evidence="2">Polysaccharide deacetylase</fullName>
    </submittedName>
</protein>
<sequence length="255" mass="28893">MPLDQPGMSLNPSTAMFKPDPLNTGWRDYGPRVGIWRLMDLFDRSGIRASCLLNSDACTYYPEIVEEGKKRNWAWIAHGKNNSVRLGTMTREDERVYLTEMTQVITEATGQQPKGWLGPALTESFNTPSLLQELGYSYLLDWGCDDQPFSLNVLQGRLLSVPYSLEINDSAIYVSKTLPGKEYAQMLIDQFKVLYAEGADTARVMGLGLHPFISGQPFRIRYLQEVLAYISQQKDVWLTTSDEIATWYLNVEAEA</sequence>
<dbReference type="InterPro" id="IPR011330">
    <property type="entry name" value="Glyco_hydro/deAcase_b/a-brl"/>
</dbReference>
<gene>
    <name evidence="2" type="ORF">KDA_35810</name>
</gene>
<evidence type="ECO:0000259" key="1">
    <source>
        <dbReference type="PROSITE" id="PS51677"/>
    </source>
</evidence>
<dbReference type="PANTHER" id="PTHR43123:SF4">
    <property type="entry name" value="POLYSACCHARIDE DEACETYLASE"/>
    <property type="match status" value="1"/>
</dbReference>
<dbReference type="EMBL" id="BIFT01000001">
    <property type="protein sequence ID" value="GCE28097.1"/>
    <property type="molecule type" value="Genomic_DNA"/>
</dbReference>
<dbReference type="AlphaFoldDB" id="A0A402B9V4"/>
<dbReference type="GO" id="GO:0016810">
    <property type="term" value="F:hydrolase activity, acting on carbon-nitrogen (but not peptide) bonds"/>
    <property type="evidence" value="ECO:0007669"/>
    <property type="project" value="InterPro"/>
</dbReference>
<dbReference type="Gene3D" id="3.20.20.370">
    <property type="entry name" value="Glycoside hydrolase/deacetylase"/>
    <property type="match status" value="1"/>
</dbReference>
<reference evidence="3" key="1">
    <citation type="submission" date="2018-12" db="EMBL/GenBank/DDBJ databases">
        <title>Tengunoibacter tsumagoiensis gen. nov., sp. nov., Dictyobacter kobayashii sp. nov., D. alpinus sp. nov., and D. joshuensis sp. nov. and description of Dictyobacteraceae fam. nov. within the order Ktedonobacterales isolated from Tengu-no-mugimeshi.</title>
        <authorList>
            <person name="Wang C.M."/>
            <person name="Zheng Y."/>
            <person name="Sakai Y."/>
            <person name="Toyoda A."/>
            <person name="Minakuchi Y."/>
            <person name="Abe K."/>
            <person name="Yokota A."/>
            <person name="Yabe S."/>
        </authorList>
    </citation>
    <scope>NUCLEOTIDE SEQUENCE [LARGE SCALE GENOMIC DNA]</scope>
    <source>
        <strain evidence="3">Uno16</strain>
    </source>
</reference>
<dbReference type="CDD" id="cd10979">
    <property type="entry name" value="CE4_PuuE_like"/>
    <property type="match status" value="1"/>
</dbReference>
<organism evidence="2 3">
    <name type="scientific">Dictyobacter alpinus</name>
    <dbReference type="NCBI Taxonomy" id="2014873"/>
    <lineage>
        <taxon>Bacteria</taxon>
        <taxon>Bacillati</taxon>
        <taxon>Chloroflexota</taxon>
        <taxon>Ktedonobacteria</taxon>
        <taxon>Ktedonobacterales</taxon>
        <taxon>Dictyobacteraceae</taxon>
        <taxon>Dictyobacter</taxon>
    </lineage>
</organism>
<dbReference type="Pfam" id="PF01522">
    <property type="entry name" value="Polysacc_deac_1"/>
    <property type="match status" value="1"/>
</dbReference>
<feature type="domain" description="NodB homology" evidence="1">
    <location>
        <begin position="21"/>
        <end position="239"/>
    </location>
</feature>
<dbReference type="GO" id="GO:0005975">
    <property type="term" value="P:carbohydrate metabolic process"/>
    <property type="evidence" value="ECO:0007669"/>
    <property type="project" value="InterPro"/>
</dbReference>
<dbReference type="Proteomes" id="UP000287171">
    <property type="component" value="Unassembled WGS sequence"/>
</dbReference>
<accession>A0A402B9V4</accession>
<dbReference type="SUPFAM" id="SSF88713">
    <property type="entry name" value="Glycoside hydrolase/deacetylase"/>
    <property type="match status" value="1"/>
</dbReference>
<proteinExistence type="predicted"/>
<keyword evidence="3" id="KW-1185">Reference proteome</keyword>
<dbReference type="PANTHER" id="PTHR43123">
    <property type="entry name" value="POLYSACCHARIDE DEACETYLASE-RELATED"/>
    <property type="match status" value="1"/>
</dbReference>